<evidence type="ECO:0000256" key="3">
    <source>
        <dbReference type="ARBA" id="ARBA00022771"/>
    </source>
</evidence>
<dbReference type="InterPro" id="IPR032881">
    <property type="entry name" value="Oberon-like_PHD"/>
</dbReference>
<comment type="subcellular location">
    <subcellularLocation>
        <location evidence="1">Nucleus</location>
    </subcellularLocation>
</comment>
<evidence type="ECO:0000256" key="2">
    <source>
        <dbReference type="ARBA" id="ARBA00022723"/>
    </source>
</evidence>
<dbReference type="EMBL" id="BPVZ01000101">
    <property type="protein sequence ID" value="GKV33564.1"/>
    <property type="molecule type" value="Genomic_DNA"/>
</dbReference>
<reference evidence="9 10" key="1">
    <citation type="journal article" date="2021" name="Commun. Biol.">
        <title>The genome of Shorea leprosula (Dipterocarpaceae) highlights the ecological relevance of drought in aseasonal tropical rainforests.</title>
        <authorList>
            <person name="Ng K.K.S."/>
            <person name="Kobayashi M.J."/>
            <person name="Fawcett J.A."/>
            <person name="Hatakeyama M."/>
            <person name="Paape T."/>
            <person name="Ng C.H."/>
            <person name="Ang C.C."/>
            <person name="Tnah L.H."/>
            <person name="Lee C.T."/>
            <person name="Nishiyama T."/>
            <person name="Sese J."/>
            <person name="O'Brien M.J."/>
            <person name="Copetti D."/>
            <person name="Mohd Noor M.I."/>
            <person name="Ong R.C."/>
            <person name="Putra M."/>
            <person name="Sireger I.Z."/>
            <person name="Indrioko S."/>
            <person name="Kosugi Y."/>
            <person name="Izuno A."/>
            <person name="Isagi Y."/>
            <person name="Lee S.L."/>
            <person name="Shimizu K.K."/>
        </authorList>
    </citation>
    <scope>NUCLEOTIDE SEQUENCE [LARGE SCALE GENOMIC DNA]</scope>
    <source>
        <strain evidence="9">214</strain>
    </source>
</reference>
<dbReference type="PANTHER" id="PTHR46286">
    <property type="entry name" value="VIN3-LIKE PROTEIN 2-RELATED"/>
    <property type="match status" value="1"/>
</dbReference>
<keyword evidence="10" id="KW-1185">Reference proteome</keyword>
<comment type="caution">
    <text evidence="9">The sequence shown here is derived from an EMBL/GenBank/DDBJ whole genome shotgun (WGS) entry which is preliminary data.</text>
</comment>
<dbReference type="GO" id="GO:0040029">
    <property type="term" value="P:epigenetic regulation of gene expression"/>
    <property type="evidence" value="ECO:0007669"/>
    <property type="project" value="InterPro"/>
</dbReference>
<evidence type="ECO:0000256" key="1">
    <source>
        <dbReference type="ARBA" id="ARBA00004123"/>
    </source>
</evidence>
<proteinExistence type="predicted"/>
<evidence type="ECO:0000313" key="10">
    <source>
        <dbReference type="Proteomes" id="UP001054252"/>
    </source>
</evidence>
<keyword evidence="5" id="KW-0539">Nucleus</keyword>
<feature type="domain" description="Oberon-like PHD finger" evidence="7">
    <location>
        <begin position="40"/>
        <end position="136"/>
    </location>
</feature>
<evidence type="ECO:0000259" key="7">
    <source>
        <dbReference type="Pfam" id="PF07227"/>
    </source>
</evidence>
<dbReference type="GO" id="GO:0008270">
    <property type="term" value="F:zinc ion binding"/>
    <property type="evidence" value="ECO:0007669"/>
    <property type="project" value="UniProtKB-KW"/>
</dbReference>
<feature type="compositionally biased region" description="Basic residues" evidence="6">
    <location>
        <begin position="1"/>
        <end position="10"/>
    </location>
</feature>
<organism evidence="9 10">
    <name type="scientific">Rubroshorea leprosula</name>
    <dbReference type="NCBI Taxonomy" id="152421"/>
    <lineage>
        <taxon>Eukaryota</taxon>
        <taxon>Viridiplantae</taxon>
        <taxon>Streptophyta</taxon>
        <taxon>Embryophyta</taxon>
        <taxon>Tracheophyta</taxon>
        <taxon>Spermatophyta</taxon>
        <taxon>Magnoliopsida</taxon>
        <taxon>eudicotyledons</taxon>
        <taxon>Gunneridae</taxon>
        <taxon>Pentapetalae</taxon>
        <taxon>rosids</taxon>
        <taxon>malvids</taxon>
        <taxon>Malvales</taxon>
        <taxon>Dipterocarpaceae</taxon>
        <taxon>Rubroshorea</taxon>
    </lineage>
</organism>
<evidence type="ECO:0000256" key="5">
    <source>
        <dbReference type="ARBA" id="ARBA00023242"/>
    </source>
</evidence>
<protein>
    <submittedName>
        <fullName evidence="9">Uncharacterized protein</fullName>
    </submittedName>
</protein>
<feature type="region of interest" description="Disordered" evidence="6">
    <location>
        <begin position="1"/>
        <end position="24"/>
    </location>
</feature>
<dbReference type="Proteomes" id="UP001054252">
    <property type="component" value="Unassembled WGS sequence"/>
</dbReference>
<dbReference type="AlphaFoldDB" id="A0AAV5L9F4"/>
<gene>
    <name evidence="9" type="ORF">SLEP1_g42056</name>
</gene>
<keyword evidence="3" id="KW-0863">Zinc-finger</keyword>
<evidence type="ECO:0000313" key="9">
    <source>
        <dbReference type="EMBL" id="GKV33564.1"/>
    </source>
</evidence>
<keyword evidence="2" id="KW-0479">Metal-binding</keyword>
<evidence type="ECO:0000256" key="4">
    <source>
        <dbReference type="ARBA" id="ARBA00022833"/>
    </source>
</evidence>
<accession>A0AAV5L9F4</accession>
<dbReference type="InterPro" id="IPR056990">
    <property type="entry name" value="VIN3-like_C"/>
</dbReference>
<evidence type="ECO:0000256" key="6">
    <source>
        <dbReference type="SAM" id="MobiDB-lite"/>
    </source>
</evidence>
<evidence type="ECO:0000259" key="8">
    <source>
        <dbReference type="Pfam" id="PF23380"/>
    </source>
</evidence>
<name>A0AAV5L9F4_9ROSI</name>
<keyword evidence="4" id="KW-0862">Zinc</keyword>
<dbReference type="InterPro" id="IPR044514">
    <property type="entry name" value="VIN3-like"/>
</dbReference>
<sequence>MLDKAFKRKRQNEPPPEPSNELTHVPYGRAEEKCSKIQFCQNAACRAFLSQDDIFCKRCSYCICHQSDDNKDPSLWLTWEFDSLDENESCGISCHLDCALTDERAGIIKSNCSVKFDGNFYCAACGKINGLMRIWHWKSTKNACPDNPTFIALRPQKRFKIMDLNPSVEYFCKVSLFSSKEKVGVWEAKWVTPASSENCIAALVHEKEETLRTAQIYSQVNSTNSSNTELAFEEHDAKLPTFDEASKCMNDGLHSPHFLEKVPPLSPSSLYPSTPCKLQTTRELPGAHCKKSLEESDYEYAVRMVKWLEHERHMDKDFRVKFLT</sequence>
<dbReference type="PANTHER" id="PTHR46286:SF6">
    <property type="entry name" value="OS08G0220600 PROTEIN"/>
    <property type="match status" value="1"/>
</dbReference>
<feature type="domain" description="VIN3-like C-terminal" evidence="8">
    <location>
        <begin position="295"/>
        <end position="324"/>
    </location>
</feature>
<dbReference type="GO" id="GO:0005634">
    <property type="term" value="C:nucleus"/>
    <property type="evidence" value="ECO:0007669"/>
    <property type="project" value="UniProtKB-SubCell"/>
</dbReference>
<dbReference type="Pfam" id="PF07227">
    <property type="entry name" value="PHD_Oberon"/>
    <property type="match status" value="1"/>
</dbReference>
<dbReference type="Pfam" id="PF23380">
    <property type="entry name" value="VIN3_C"/>
    <property type="match status" value="1"/>
</dbReference>
<dbReference type="GO" id="GO:0010048">
    <property type="term" value="P:vernalization response"/>
    <property type="evidence" value="ECO:0007669"/>
    <property type="project" value="InterPro"/>
</dbReference>